<dbReference type="EMBL" id="ML978070">
    <property type="protein sequence ID" value="KAF2014398.1"/>
    <property type="molecule type" value="Genomic_DNA"/>
</dbReference>
<dbReference type="GeneID" id="54289492"/>
<name>A0A6A5XMC9_9PLEO</name>
<reference evidence="4" key="1">
    <citation type="journal article" date="2020" name="Stud. Mycol.">
        <title>101 Dothideomycetes genomes: a test case for predicting lifestyles and emergence of pathogens.</title>
        <authorList>
            <person name="Haridas S."/>
            <person name="Albert R."/>
            <person name="Binder M."/>
            <person name="Bloem J."/>
            <person name="Labutti K."/>
            <person name="Salamov A."/>
            <person name="Andreopoulos B."/>
            <person name="Baker S."/>
            <person name="Barry K."/>
            <person name="Bills G."/>
            <person name="Bluhm B."/>
            <person name="Cannon C."/>
            <person name="Castanera R."/>
            <person name="Culley D."/>
            <person name="Daum C."/>
            <person name="Ezra D."/>
            <person name="Gonzalez J."/>
            <person name="Henrissat B."/>
            <person name="Kuo A."/>
            <person name="Liang C."/>
            <person name="Lipzen A."/>
            <person name="Lutzoni F."/>
            <person name="Magnuson J."/>
            <person name="Mondo S."/>
            <person name="Nolan M."/>
            <person name="Ohm R."/>
            <person name="Pangilinan J."/>
            <person name="Park H.-J."/>
            <person name="Ramirez L."/>
            <person name="Alfaro M."/>
            <person name="Sun H."/>
            <person name="Tritt A."/>
            <person name="Yoshinaga Y."/>
            <person name="Zwiers L.-H."/>
            <person name="Turgeon B."/>
            <person name="Goodwin S."/>
            <person name="Spatafora J."/>
            <person name="Crous P."/>
            <person name="Grigoriev I."/>
        </authorList>
    </citation>
    <scope>NUCLEOTIDE SEQUENCE</scope>
    <source>
        <strain evidence="4">CBS 175.79</strain>
    </source>
</reference>
<sequence length="491" mass="55569">MFKSCNYCRHRKKKCILQPASNRCADCQYLGLACEFSPRHPSEKRRQTSQKIASQIGLNGTKGLRTRSKPSGGNDGDEIDEANLKEGDCQLRLAGKRDMAKKRLFQPADPMDGQSMHTSPIGQYCRHVHPFWPFVAAEYLAKGEIEMVESLQQCIDSAVALSLNCIHQTEDAQLHANKLFQLLNQETLSMPTISGALLLCFFLDIEDDLVQKASTYRTKFFIFETTAHAMKNETLRLPTALVSGTFVINVWRRLAGHAHSPLDLSPDILESYSHALDTDTFGHHFLRLSRHAAELDQRCTAINTDGVQPDSHLVWAKLEYDCFLWQVCLPSTLLDTRDDLPATPGSVVIHCLSNLLLLSFYSFVLEHADSLGSLIALRPVPGVLLFMCALARSTFICPRVLLDRMSLLISIQAQTARIMLRVWHQTGYENCRAILNLWEDPHDLFPELFQQIRTEIGPGPWAIEEIDGYSVFWTFRDLRTLTTKFIFTGRP</sequence>
<feature type="region of interest" description="Disordered" evidence="2">
    <location>
        <begin position="40"/>
        <end position="81"/>
    </location>
</feature>
<dbReference type="GO" id="GO:0000981">
    <property type="term" value="F:DNA-binding transcription factor activity, RNA polymerase II-specific"/>
    <property type="evidence" value="ECO:0007669"/>
    <property type="project" value="InterPro"/>
</dbReference>
<dbReference type="GO" id="GO:0008270">
    <property type="term" value="F:zinc ion binding"/>
    <property type="evidence" value="ECO:0007669"/>
    <property type="project" value="InterPro"/>
</dbReference>
<dbReference type="PROSITE" id="PS00463">
    <property type="entry name" value="ZN2_CY6_FUNGAL_1"/>
    <property type="match status" value="1"/>
</dbReference>
<dbReference type="RefSeq" id="XP_033382737.1">
    <property type="nucleotide sequence ID" value="XM_033532095.1"/>
</dbReference>
<proteinExistence type="predicted"/>
<evidence type="ECO:0000313" key="4">
    <source>
        <dbReference type="EMBL" id="KAF2014398.1"/>
    </source>
</evidence>
<feature type="compositionally biased region" description="Polar residues" evidence="2">
    <location>
        <begin position="49"/>
        <end position="58"/>
    </location>
</feature>
<dbReference type="CDD" id="cd00067">
    <property type="entry name" value="GAL4"/>
    <property type="match status" value="1"/>
</dbReference>
<dbReference type="InterPro" id="IPR001138">
    <property type="entry name" value="Zn2Cys6_DnaBD"/>
</dbReference>
<protein>
    <recommendedName>
        <fullName evidence="3">Zn(2)-C6 fungal-type domain-containing protein</fullName>
    </recommendedName>
</protein>
<evidence type="ECO:0000259" key="3">
    <source>
        <dbReference type="PROSITE" id="PS50048"/>
    </source>
</evidence>
<evidence type="ECO:0000256" key="2">
    <source>
        <dbReference type="SAM" id="MobiDB-lite"/>
    </source>
</evidence>
<evidence type="ECO:0000256" key="1">
    <source>
        <dbReference type="ARBA" id="ARBA00023242"/>
    </source>
</evidence>
<keyword evidence="1" id="KW-0539">Nucleus</keyword>
<feature type="domain" description="Zn(2)-C6 fungal-type" evidence="3">
    <location>
        <begin position="4"/>
        <end position="36"/>
    </location>
</feature>
<organism evidence="4 5">
    <name type="scientific">Aaosphaeria arxii CBS 175.79</name>
    <dbReference type="NCBI Taxonomy" id="1450172"/>
    <lineage>
        <taxon>Eukaryota</taxon>
        <taxon>Fungi</taxon>
        <taxon>Dikarya</taxon>
        <taxon>Ascomycota</taxon>
        <taxon>Pezizomycotina</taxon>
        <taxon>Dothideomycetes</taxon>
        <taxon>Pleosporomycetidae</taxon>
        <taxon>Pleosporales</taxon>
        <taxon>Pleosporales incertae sedis</taxon>
        <taxon>Aaosphaeria</taxon>
    </lineage>
</organism>
<dbReference type="Gene3D" id="4.10.240.10">
    <property type="entry name" value="Zn(2)-C6 fungal-type DNA-binding domain"/>
    <property type="match status" value="1"/>
</dbReference>
<dbReference type="SUPFAM" id="SSF57701">
    <property type="entry name" value="Zn2/Cys6 DNA-binding domain"/>
    <property type="match status" value="1"/>
</dbReference>
<dbReference type="OrthoDB" id="2740448at2759"/>
<evidence type="ECO:0000313" key="5">
    <source>
        <dbReference type="Proteomes" id="UP000799778"/>
    </source>
</evidence>
<accession>A0A6A5XMC9</accession>
<keyword evidence="5" id="KW-1185">Reference proteome</keyword>
<dbReference type="AlphaFoldDB" id="A0A6A5XMC9"/>
<dbReference type="PROSITE" id="PS50048">
    <property type="entry name" value="ZN2_CY6_FUNGAL_2"/>
    <property type="match status" value="1"/>
</dbReference>
<gene>
    <name evidence="4" type="ORF">BU24DRAFT_463191</name>
</gene>
<dbReference type="InterPro" id="IPR036864">
    <property type="entry name" value="Zn2-C6_fun-type_DNA-bd_sf"/>
</dbReference>
<dbReference type="Proteomes" id="UP000799778">
    <property type="component" value="Unassembled WGS sequence"/>
</dbReference>